<keyword evidence="3" id="KW-1185">Reference proteome</keyword>
<dbReference type="AlphaFoldDB" id="A0AAQ4ESB8"/>
<reference evidence="2 3" key="1">
    <citation type="journal article" date="2023" name="Arcadia Sci">
        <title>De novo assembly of a long-read Amblyomma americanum tick genome.</title>
        <authorList>
            <person name="Chou S."/>
            <person name="Poskanzer K.E."/>
            <person name="Rollins M."/>
            <person name="Thuy-Boun P.S."/>
        </authorList>
    </citation>
    <scope>NUCLEOTIDE SEQUENCE [LARGE SCALE GENOMIC DNA]</scope>
    <source>
        <strain evidence="2">F_SG_1</strain>
        <tissue evidence="2">Salivary glands</tissue>
    </source>
</reference>
<dbReference type="Proteomes" id="UP001321473">
    <property type="component" value="Unassembled WGS sequence"/>
</dbReference>
<evidence type="ECO:0000256" key="1">
    <source>
        <dbReference type="SAM" id="MobiDB-lite"/>
    </source>
</evidence>
<organism evidence="2 3">
    <name type="scientific">Amblyomma americanum</name>
    <name type="common">Lone star tick</name>
    <dbReference type="NCBI Taxonomy" id="6943"/>
    <lineage>
        <taxon>Eukaryota</taxon>
        <taxon>Metazoa</taxon>
        <taxon>Ecdysozoa</taxon>
        <taxon>Arthropoda</taxon>
        <taxon>Chelicerata</taxon>
        <taxon>Arachnida</taxon>
        <taxon>Acari</taxon>
        <taxon>Parasitiformes</taxon>
        <taxon>Ixodida</taxon>
        <taxon>Ixodoidea</taxon>
        <taxon>Ixodidae</taxon>
        <taxon>Amblyomminae</taxon>
        <taxon>Amblyomma</taxon>
    </lineage>
</organism>
<protein>
    <submittedName>
        <fullName evidence="2">Uncharacterized protein</fullName>
    </submittedName>
</protein>
<gene>
    <name evidence="2" type="ORF">V5799_029007</name>
</gene>
<name>A0AAQ4ESB8_AMBAM</name>
<accession>A0AAQ4ESB8</accession>
<evidence type="ECO:0000313" key="2">
    <source>
        <dbReference type="EMBL" id="KAK8777649.1"/>
    </source>
</evidence>
<comment type="caution">
    <text evidence="2">The sequence shown here is derived from an EMBL/GenBank/DDBJ whole genome shotgun (WGS) entry which is preliminary data.</text>
</comment>
<evidence type="ECO:0000313" key="3">
    <source>
        <dbReference type="Proteomes" id="UP001321473"/>
    </source>
</evidence>
<feature type="region of interest" description="Disordered" evidence="1">
    <location>
        <begin position="36"/>
        <end position="66"/>
    </location>
</feature>
<feature type="compositionally biased region" description="Basic and acidic residues" evidence="1">
    <location>
        <begin position="40"/>
        <end position="55"/>
    </location>
</feature>
<proteinExistence type="predicted"/>
<dbReference type="EMBL" id="JARKHS020011592">
    <property type="protein sequence ID" value="KAK8777649.1"/>
    <property type="molecule type" value="Genomic_DNA"/>
</dbReference>
<sequence>MSCTGHKKSSAQPSDREVMFTVSSELRRQLGLNDEVIAPDDAHDGDAGVKPDVEVTKPAAAASEEDAKLRRDIESLDELALKLEDLASTLREALLRACAQSPALADHAPPGPPYFVRLQLPIVAFVQLCDFKPKPLDCTGWLSAGQQMALRSPFEGGVASAAEVFPVPRDLKSSVSCVR</sequence>